<protein>
    <submittedName>
        <fullName evidence="2">CG7335</fullName>
    </submittedName>
</protein>
<accession>A0A0M4EEV3</accession>
<keyword evidence="3" id="KW-1185">Reference proteome</keyword>
<feature type="domain" description="Carbohydrate kinase PfkB" evidence="1">
    <location>
        <begin position="32"/>
        <end position="157"/>
    </location>
</feature>
<dbReference type="OrthoDB" id="204058at2759"/>
<proteinExistence type="predicted"/>
<reference evidence="2 3" key="1">
    <citation type="submission" date="2015-08" db="EMBL/GenBank/DDBJ databases">
        <title>Ancestral chromatin configuration constrains chromatin evolution on differentiating sex chromosomes in Drosophila.</title>
        <authorList>
            <person name="Zhou Q."/>
            <person name="Bachtrog D."/>
        </authorList>
    </citation>
    <scope>NUCLEOTIDE SEQUENCE [LARGE SCALE GENOMIC DNA]</scope>
    <source>
        <tissue evidence="2">Whole larvae</tissue>
    </source>
</reference>
<dbReference type="EMBL" id="CP012525">
    <property type="protein sequence ID" value="ALC44371.1"/>
    <property type="molecule type" value="Genomic_DNA"/>
</dbReference>
<dbReference type="PANTHER" id="PTHR42774">
    <property type="entry name" value="PHOSPHOTRANSFERASE SYSTEM TRANSPORT PROTEIN"/>
    <property type="match status" value="1"/>
</dbReference>
<sequence>MKKQIVKEFITVKRVRRLPRPPAPPAPPPPLKVLVVGRCTLDIITICNEHPTPGQVQRTTEGTWRLGGSASNVCIVLRRLGMECSFLGQLTSALTFESLESSFQAMGVDISTCPRTPKSPAHRNIVGVRGDDTHTIVEYSSPEHELTYQQFVGAVDYRKYAWIHFESRRPKETLRMLKAVQDFNALNPETRIVVSVDLNDMRPINLLMGEFADYVLVRSRLQTQYAYMNGRETVWAVREQMAVARKRWMASRAKKRPCVIKRELVEPAHEQSCALTTERQPIIIVENYSEGASCLMTDGVYFKVGAHTPQKVVDSIGEHDAFVGAFIYALLEPKLTLRDAMEYGTRATVLKIGDNGFDCLRRMPKDLISCYYT</sequence>
<evidence type="ECO:0000313" key="3">
    <source>
        <dbReference type="Proteomes" id="UP000494163"/>
    </source>
</evidence>
<dbReference type="InterPro" id="IPR034093">
    <property type="entry name" value="KHK"/>
</dbReference>
<dbReference type="InterPro" id="IPR052562">
    <property type="entry name" value="Ketohexokinase-related"/>
</dbReference>
<gene>
    <name evidence="2" type="ORF">Dbus_chr3Lg1537</name>
</gene>
<dbReference type="Proteomes" id="UP000494163">
    <property type="component" value="Chromosome 3L"/>
</dbReference>
<dbReference type="SMR" id="A0A0M4EEV3"/>
<dbReference type="InterPro" id="IPR029056">
    <property type="entry name" value="Ribokinase-like"/>
</dbReference>
<dbReference type="STRING" id="30019.A0A0M4EEV3"/>
<feature type="non-terminal residue" evidence="2">
    <location>
        <position position="373"/>
    </location>
</feature>
<evidence type="ECO:0000259" key="1">
    <source>
        <dbReference type="Pfam" id="PF00294"/>
    </source>
</evidence>
<dbReference type="SUPFAM" id="SSF53613">
    <property type="entry name" value="Ribokinase-like"/>
    <property type="match status" value="1"/>
</dbReference>
<feature type="domain" description="Carbohydrate kinase PfkB" evidence="1">
    <location>
        <begin position="279"/>
        <end position="354"/>
    </location>
</feature>
<dbReference type="Pfam" id="PF00294">
    <property type="entry name" value="PfkB"/>
    <property type="match status" value="2"/>
</dbReference>
<dbReference type="OMA" id="HTPQKIV"/>
<dbReference type="Gene3D" id="3.40.1190.20">
    <property type="match status" value="1"/>
</dbReference>
<evidence type="ECO:0000313" key="2">
    <source>
        <dbReference type="EMBL" id="ALC44371.1"/>
    </source>
</evidence>
<dbReference type="PANTHER" id="PTHR42774:SF3">
    <property type="entry name" value="KETOHEXOKINASE"/>
    <property type="match status" value="1"/>
</dbReference>
<dbReference type="AlphaFoldDB" id="A0A0M4EEV3"/>
<dbReference type="GO" id="GO:0006000">
    <property type="term" value="P:fructose metabolic process"/>
    <property type="evidence" value="ECO:0007669"/>
    <property type="project" value="InterPro"/>
</dbReference>
<dbReference type="InterPro" id="IPR011611">
    <property type="entry name" value="PfkB_dom"/>
</dbReference>
<organism evidence="2 3">
    <name type="scientific">Drosophila busckii</name>
    <name type="common">Fruit fly</name>
    <dbReference type="NCBI Taxonomy" id="30019"/>
    <lineage>
        <taxon>Eukaryota</taxon>
        <taxon>Metazoa</taxon>
        <taxon>Ecdysozoa</taxon>
        <taxon>Arthropoda</taxon>
        <taxon>Hexapoda</taxon>
        <taxon>Insecta</taxon>
        <taxon>Pterygota</taxon>
        <taxon>Neoptera</taxon>
        <taxon>Endopterygota</taxon>
        <taxon>Diptera</taxon>
        <taxon>Brachycera</taxon>
        <taxon>Muscomorpha</taxon>
        <taxon>Ephydroidea</taxon>
        <taxon>Drosophilidae</taxon>
        <taxon>Drosophila</taxon>
    </lineage>
</organism>
<name>A0A0M4EEV3_DROBS</name>
<dbReference type="CDD" id="cd01939">
    <property type="entry name" value="Ketohexokinase"/>
    <property type="match status" value="1"/>
</dbReference>
<dbReference type="GO" id="GO:0004454">
    <property type="term" value="F:ketohexokinase activity"/>
    <property type="evidence" value="ECO:0007669"/>
    <property type="project" value="InterPro"/>
</dbReference>